<reference evidence="1" key="1">
    <citation type="submission" date="2021-04" db="EMBL/GenBank/DDBJ databases">
        <title>Draft Genome Sequence of Pandoravirus japonicus, Isolated from the Sabaishi River of Niigata, Japan.</title>
        <authorList>
            <person name="Hosokawa N."/>
            <person name="Takahashi H."/>
            <person name="Aoki K."/>
            <person name="Takemura M."/>
        </authorList>
    </citation>
    <scope>NUCLEOTIDE SEQUENCE</scope>
</reference>
<organism evidence="1 2">
    <name type="scientific">Pandoravirus japonicus</name>
    <dbReference type="NCBI Taxonomy" id="2823154"/>
    <lineage>
        <taxon>Viruses</taxon>
        <taxon>Pandoravirus</taxon>
    </lineage>
</organism>
<sequence length="71" mass="8275">MPVHNRSAADCRCRPSNRNRARIYRMRNRPCDMYLQKKKGKKSSTCCTRIQTRVYPYGSPCRGCDPRCGCD</sequence>
<accession>A0A811BRA7</accession>
<protein>
    <submittedName>
        <fullName evidence="1">Uncharacterized protein</fullName>
    </submittedName>
</protein>
<dbReference type="Proteomes" id="UP001253637">
    <property type="component" value="Segment"/>
</dbReference>
<evidence type="ECO:0000313" key="2">
    <source>
        <dbReference type="Proteomes" id="UP001253637"/>
    </source>
</evidence>
<proteinExistence type="predicted"/>
<name>A0A811BRA7_9VIRU</name>
<evidence type="ECO:0000313" key="1">
    <source>
        <dbReference type="EMBL" id="BCU03566.1"/>
    </source>
</evidence>
<dbReference type="EMBL" id="LC625835">
    <property type="protein sequence ID" value="BCU03566.1"/>
    <property type="molecule type" value="Genomic_DNA"/>
</dbReference>